<name>A0A098S8L3_9BACT</name>
<dbReference type="SUPFAM" id="SSF48452">
    <property type="entry name" value="TPR-like"/>
    <property type="match status" value="3"/>
</dbReference>
<dbReference type="OrthoDB" id="9763354at2"/>
<dbReference type="InterPro" id="IPR019734">
    <property type="entry name" value="TPR_rpt"/>
</dbReference>
<keyword evidence="3" id="KW-1185">Reference proteome</keyword>
<dbReference type="Pfam" id="PF13174">
    <property type="entry name" value="TPR_6"/>
    <property type="match status" value="2"/>
</dbReference>
<dbReference type="GO" id="GO:0031145">
    <property type="term" value="P:anaphase-promoting complex-dependent catabolic process"/>
    <property type="evidence" value="ECO:0007669"/>
    <property type="project" value="TreeGrafter"/>
</dbReference>
<dbReference type="Pfam" id="PF13432">
    <property type="entry name" value="TPR_16"/>
    <property type="match status" value="3"/>
</dbReference>
<dbReference type="PROSITE" id="PS50005">
    <property type="entry name" value="TPR"/>
    <property type="match status" value="2"/>
</dbReference>
<protein>
    <recommendedName>
        <fullName evidence="4">Tetratricopeptide repeat protein</fullName>
    </recommendedName>
</protein>
<keyword evidence="1" id="KW-0802">TPR repeat</keyword>
<dbReference type="Gene3D" id="1.25.40.10">
    <property type="entry name" value="Tetratricopeptide repeat domain"/>
    <property type="match status" value="4"/>
</dbReference>
<evidence type="ECO:0008006" key="4">
    <source>
        <dbReference type="Google" id="ProtNLM"/>
    </source>
</evidence>
<dbReference type="EMBL" id="JPOS01000018">
    <property type="protein sequence ID" value="KGE88465.1"/>
    <property type="molecule type" value="Genomic_DNA"/>
</dbReference>
<comment type="caution">
    <text evidence="2">The sequence shown here is derived from an EMBL/GenBank/DDBJ whole genome shotgun (WGS) entry which is preliminary data.</text>
</comment>
<evidence type="ECO:0000313" key="2">
    <source>
        <dbReference type="EMBL" id="KGE88465.1"/>
    </source>
</evidence>
<proteinExistence type="predicted"/>
<dbReference type="STRING" id="1524460.IX84_07160"/>
<dbReference type="Proteomes" id="UP000029736">
    <property type="component" value="Unassembled WGS sequence"/>
</dbReference>
<dbReference type="InterPro" id="IPR011990">
    <property type="entry name" value="TPR-like_helical_dom_sf"/>
</dbReference>
<dbReference type="GO" id="GO:0051301">
    <property type="term" value="P:cell division"/>
    <property type="evidence" value="ECO:0007669"/>
    <property type="project" value="TreeGrafter"/>
</dbReference>
<dbReference type="AlphaFoldDB" id="A0A098S8L3"/>
<accession>A0A098S8L3</accession>
<dbReference type="PANTHER" id="PTHR12558">
    <property type="entry name" value="CELL DIVISION CYCLE 16,23,27"/>
    <property type="match status" value="1"/>
</dbReference>
<organism evidence="2 3">
    <name type="scientific">Phaeodactylibacter xiamenensis</name>
    <dbReference type="NCBI Taxonomy" id="1524460"/>
    <lineage>
        <taxon>Bacteria</taxon>
        <taxon>Pseudomonadati</taxon>
        <taxon>Bacteroidota</taxon>
        <taxon>Saprospiria</taxon>
        <taxon>Saprospirales</taxon>
        <taxon>Haliscomenobacteraceae</taxon>
        <taxon>Phaeodactylibacter</taxon>
    </lineage>
</organism>
<evidence type="ECO:0000256" key="1">
    <source>
        <dbReference type="PROSITE-ProRule" id="PRU00339"/>
    </source>
</evidence>
<feature type="repeat" description="TPR" evidence="1">
    <location>
        <begin position="159"/>
        <end position="192"/>
    </location>
</feature>
<evidence type="ECO:0000313" key="3">
    <source>
        <dbReference type="Proteomes" id="UP000029736"/>
    </source>
</evidence>
<dbReference type="SMART" id="SM00028">
    <property type="entry name" value="TPR"/>
    <property type="match status" value="5"/>
</dbReference>
<dbReference type="RefSeq" id="WP_044217978.1">
    <property type="nucleotide sequence ID" value="NZ_JBKAGJ010000006.1"/>
</dbReference>
<dbReference type="PANTHER" id="PTHR12558:SF45">
    <property type="entry name" value="CHROMOSOME UNDETERMINED SCAFFOLD_12, WHOLE GENOME SHOTGUN SEQUENCE"/>
    <property type="match status" value="1"/>
</dbReference>
<feature type="repeat" description="TPR" evidence="1">
    <location>
        <begin position="91"/>
        <end position="124"/>
    </location>
</feature>
<reference evidence="2 3" key="1">
    <citation type="journal article" date="2014" name="Int. J. Syst. Evol. Microbiol.">
        <title>Phaeodactylibacter xiamenensis gen. nov., sp. nov., a member of the family Saprospiraceae isolated from the marine alga Phaeodactylum tricornutum.</title>
        <authorList>
            <person name="Chen Z.Jr."/>
            <person name="Lei X."/>
            <person name="Lai Q."/>
            <person name="Li Y."/>
            <person name="Zhang B."/>
            <person name="Zhang J."/>
            <person name="Zhang H."/>
            <person name="Yang L."/>
            <person name="Zheng W."/>
            <person name="Tian Y."/>
            <person name="Yu Z."/>
            <person name="Xu H.Jr."/>
            <person name="Zheng T."/>
        </authorList>
    </citation>
    <scope>NUCLEOTIDE SEQUENCE [LARGE SCALE GENOMIC DNA]</scope>
    <source>
        <strain evidence="2 3">KD52</strain>
    </source>
</reference>
<sequence length="605" mass="70450">MKKRHLKWVFALLLTGTLTTLTFGQDRQLANQYYRDGEFEKASVLYEQLYKESNYNDFYFDRYIESLMAMDDYDASEKAIKKHLRRDPENVQTYVTYGKLLERQVRSEEAEDMYKTAIEKLPKNQIQVTRLANAFMTLTKYDLAIAAYERGAEMLKNRDVFAYDLGELYRRKGDIPKMIENYLVSIEADPNRITRVKSILQRYLNAEDYLEVQKQLYAKIQEDADNPLYPELLSWVFIQRKDYNGALRQMRALDRRYNENGGRVFALADIAANDGDYAAAIKAYEYIVDEKGPQSPYYLDAKRQSLRSKRKQLVSGYDYTMEELRELEKEYEEFLTEFGRSKVTARIILELAELEALYINDLDKAIELLNQMIAYPNVNPNVQARGKLSLADYNLMQGEVWEATLLYSQVDKAFKEDLLGHEARFRNARLSYYAGDFQWAQAQFDILKSSTSKLIANDALDLSVFIMDNLGLDTTETALKLYADADLLVFQNRFGEAFAKMDSLKTSFPNHSLGDDVLYLKAQIQKKKRNYEEAAALLQEIVDNHPDEIRADNALYQLASLYENQLEQPSKAQELYETLFIDYSNSTLAVEARKRYRILRGDDIQ</sequence>
<dbReference type="GO" id="GO:0016567">
    <property type="term" value="P:protein ubiquitination"/>
    <property type="evidence" value="ECO:0007669"/>
    <property type="project" value="TreeGrafter"/>
</dbReference>
<gene>
    <name evidence="2" type="ORF">IX84_07160</name>
</gene>